<accession>A0ABM1MH23</accession>
<keyword evidence="2" id="KW-1185">Reference proteome</keyword>
<dbReference type="RefSeq" id="XP_017773873.1">
    <property type="nucleotide sequence ID" value="XM_017918384.1"/>
</dbReference>
<dbReference type="Proteomes" id="UP000695000">
    <property type="component" value="Unplaced"/>
</dbReference>
<keyword evidence="1" id="KW-0812">Transmembrane</keyword>
<reference evidence="3" key="1">
    <citation type="submission" date="2025-08" db="UniProtKB">
        <authorList>
            <consortium name="RefSeq"/>
        </authorList>
    </citation>
    <scope>IDENTIFICATION</scope>
    <source>
        <tissue evidence="3">Whole Larva</tissue>
    </source>
</reference>
<feature type="transmembrane region" description="Helical" evidence="1">
    <location>
        <begin position="29"/>
        <end position="47"/>
    </location>
</feature>
<organism evidence="2 3">
    <name type="scientific">Nicrophorus vespilloides</name>
    <name type="common">Boreal carrion beetle</name>
    <dbReference type="NCBI Taxonomy" id="110193"/>
    <lineage>
        <taxon>Eukaryota</taxon>
        <taxon>Metazoa</taxon>
        <taxon>Ecdysozoa</taxon>
        <taxon>Arthropoda</taxon>
        <taxon>Hexapoda</taxon>
        <taxon>Insecta</taxon>
        <taxon>Pterygota</taxon>
        <taxon>Neoptera</taxon>
        <taxon>Endopterygota</taxon>
        <taxon>Coleoptera</taxon>
        <taxon>Polyphaga</taxon>
        <taxon>Staphyliniformia</taxon>
        <taxon>Silphidae</taxon>
        <taxon>Nicrophorinae</taxon>
        <taxon>Nicrophorus</taxon>
    </lineage>
</organism>
<protein>
    <submittedName>
        <fullName evidence="3">Uncharacterized protein LOC108560716</fullName>
    </submittedName>
</protein>
<evidence type="ECO:0000313" key="2">
    <source>
        <dbReference type="Proteomes" id="UP000695000"/>
    </source>
</evidence>
<gene>
    <name evidence="3" type="primary">LOC108560716</name>
</gene>
<evidence type="ECO:0000256" key="1">
    <source>
        <dbReference type="SAM" id="Phobius"/>
    </source>
</evidence>
<proteinExistence type="predicted"/>
<sequence length="207" mass="24779">MVFYCYGVSRLNDDIHFVTGRRPIKYWRMLWYTYPVILMGGIGLLVLDKLRGVAKHKSFIEKDFPDSPFFDSILFVALGIVFLYLLIIFIGTFFYIVMAVRTLSTIVHLLKPQFYWGPFDKDMRIARKSFAPRTSIRSQPPKKKRQRFRMHSIKQMHERDIAEHVNRGRIFLDSIFFTNVGEEDRRRQSQYLDTLKMIIRHRRSTLF</sequence>
<keyword evidence="1" id="KW-0472">Membrane</keyword>
<dbReference type="GeneID" id="108560716"/>
<keyword evidence="1" id="KW-1133">Transmembrane helix</keyword>
<name>A0ABM1MH23_NICVS</name>
<feature type="transmembrane region" description="Helical" evidence="1">
    <location>
        <begin position="73"/>
        <end position="97"/>
    </location>
</feature>
<evidence type="ECO:0000313" key="3">
    <source>
        <dbReference type="RefSeq" id="XP_017773873.1"/>
    </source>
</evidence>